<gene>
    <name evidence="7" type="ORF">CEP52_002945</name>
</gene>
<dbReference type="InterPro" id="IPR006076">
    <property type="entry name" value="FAD-dep_OxRdtase"/>
</dbReference>
<dbReference type="Gene3D" id="3.30.9.10">
    <property type="entry name" value="D-Amino Acid Oxidase, subunit A, domain 2"/>
    <property type="match status" value="1"/>
</dbReference>
<comment type="caution">
    <text evidence="7">The sequence shown here is derived from an EMBL/GenBank/DDBJ whole genome shotgun (WGS) entry which is preliminary data.</text>
</comment>
<evidence type="ECO:0000256" key="2">
    <source>
        <dbReference type="ARBA" id="ARBA00010989"/>
    </source>
</evidence>
<dbReference type="Gene3D" id="3.50.50.60">
    <property type="entry name" value="FAD/NAD(P)-binding domain"/>
    <property type="match status" value="1"/>
</dbReference>
<dbReference type="GO" id="GO:0008115">
    <property type="term" value="F:sarcosine oxidase activity"/>
    <property type="evidence" value="ECO:0007669"/>
    <property type="project" value="TreeGrafter"/>
</dbReference>
<protein>
    <recommendedName>
        <fullName evidence="6">FAD dependent oxidoreductase domain-containing protein</fullName>
    </recommendedName>
</protein>
<dbReference type="PANTHER" id="PTHR10961:SF15">
    <property type="entry name" value="FAD DEPENDENT OXIDOREDUCTASE DOMAIN-CONTAINING PROTEIN"/>
    <property type="match status" value="1"/>
</dbReference>
<evidence type="ECO:0000313" key="8">
    <source>
        <dbReference type="Proteomes" id="UP000287144"/>
    </source>
</evidence>
<dbReference type="GO" id="GO:0050660">
    <property type="term" value="F:flavin adenine dinucleotide binding"/>
    <property type="evidence" value="ECO:0007669"/>
    <property type="project" value="InterPro"/>
</dbReference>
<name>A0A428UBJ2_9HYPO</name>
<keyword evidence="4" id="KW-0274">FAD</keyword>
<dbReference type="SUPFAM" id="SSF51905">
    <property type="entry name" value="FAD/NAD(P)-binding domain"/>
    <property type="match status" value="1"/>
</dbReference>
<dbReference type="AlphaFoldDB" id="A0A428UBJ2"/>
<evidence type="ECO:0000256" key="3">
    <source>
        <dbReference type="ARBA" id="ARBA00022630"/>
    </source>
</evidence>
<evidence type="ECO:0000313" key="7">
    <source>
        <dbReference type="EMBL" id="RSM11643.1"/>
    </source>
</evidence>
<dbReference type="SUPFAM" id="SSF54373">
    <property type="entry name" value="FAD-linked reductases, C-terminal domain"/>
    <property type="match status" value="1"/>
</dbReference>
<comment type="similarity">
    <text evidence="2">Belongs to the MSOX/MTOX family.</text>
</comment>
<dbReference type="Proteomes" id="UP000287144">
    <property type="component" value="Unassembled WGS sequence"/>
</dbReference>
<keyword evidence="3" id="KW-0285">Flavoprotein</keyword>
<evidence type="ECO:0000256" key="4">
    <source>
        <dbReference type="ARBA" id="ARBA00022827"/>
    </source>
</evidence>
<keyword evidence="8" id="KW-1185">Reference proteome</keyword>
<evidence type="ECO:0000256" key="1">
    <source>
        <dbReference type="ARBA" id="ARBA00001974"/>
    </source>
</evidence>
<evidence type="ECO:0000256" key="5">
    <source>
        <dbReference type="ARBA" id="ARBA00023002"/>
    </source>
</evidence>
<proteinExistence type="inferred from homology"/>
<reference evidence="7 8" key="1">
    <citation type="submission" date="2017-06" db="EMBL/GenBank/DDBJ databases">
        <title>Comparative genomic analysis of Ambrosia Fusariam Clade fungi.</title>
        <authorList>
            <person name="Stajich J.E."/>
            <person name="Carrillo J."/>
            <person name="Kijimoto T."/>
            <person name="Eskalen A."/>
            <person name="O'Donnell K."/>
            <person name="Kasson M."/>
        </authorList>
    </citation>
    <scope>NUCLEOTIDE SEQUENCE [LARGE SCALE GENOMIC DNA]</scope>
    <source>
        <strain evidence="7 8">NRRL62579</strain>
    </source>
</reference>
<organism evidence="7 8">
    <name type="scientific">Fusarium oligoseptatum</name>
    <dbReference type="NCBI Taxonomy" id="2604345"/>
    <lineage>
        <taxon>Eukaryota</taxon>
        <taxon>Fungi</taxon>
        <taxon>Dikarya</taxon>
        <taxon>Ascomycota</taxon>
        <taxon>Pezizomycotina</taxon>
        <taxon>Sordariomycetes</taxon>
        <taxon>Hypocreomycetidae</taxon>
        <taxon>Hypocreales</taxon>
        <taxon>Nectriaceae</taxon>
        <taxon>Fusarium</taxon>
        <taxon>Fusarium solani species complex</taxon>
    </lineage>
</organism>
<comment type="cofactor">
    <cofactor evidence="1">
        <name>FAD</name>
        <dbReference type="ChEBI" id="CHEBI:57692"/>
    </cofactor>
</comment>
<feature type="domain" description="FAD dependent oxidoreductase" evidence="6">
    <location>
        <begin position="10"/>
        <end position="423"/>
    </location>
</feature>
<sequence>MSALRKDDPIVIVGAGIFGLSTALHLARRGYDKVTVLDKQDYDQGLYSYAKGCDAASADLNKIIRSAYGTQTEYQELSIEAIKLWNQWNLDLANGEVPPGMTSSDKVFFNNGAISFNEGDVLPPFEQATIESAKKLGLATPLVTNNPHDIEIARQLGFDTDQFRSKARGEAMVGILDTSGGHVAADKACRLALHKARHLGVKFIFGVQSGTFESFIRKGGRVIGVRTKDNQVYDAKLTIMACGAYTPILVPELDGLCEATAGSVAVFKIPKTSPLFERLSSSNFPIWMYKMRDGAKGGLYGFALDSEGHFKIGYRGTKYTNPQIQPDGKERSVPVTRWTDGQKLTQIPKQAMDTIASFVSEHIPEVLEEVSDVAFTRACWYTDTFDNHFVIDHVPDQLGLMVATGGSGHAFKFLPNIGDWVVDIIEEVKTDRPAIKAWRWRSQGDKEPINVLMEGRKGPRALQKRCSDRFHSWANLKETFDAIVSIRCCIAAFLHCIDGITI</sequence>
<dbReference type="InterPro" id="IPR036188">
    <property type="entry name" value="FAD/NAD-bd_sf"/>
</dbReference>
<keyword evidence="5" id="KW-0560">Oxidoreductase</keyword>
<dbReference type="STRING" id="1325735.A0A428UBJ2"/>
<dbReference type="Pfam" id="PF01266">
    <property type="entry name" value="DAO"/>
    <property type="match status" value="1"/>
</dbReference>
<dbReference type="InterPro" id="IPR045170">
    <property type="entry name" value="MTOX"/>
</dbReference>
<accession>A0A428UBJ2</accession>
<dbReference type="EMBL" id="NKCK01000017">
    <property type="protein sequence ID" value="RSM11643.1"/>
    <property type="molecule type" value="Genomic_DNA"/>
</dbReference>
<evidence type="ECO:0000259" key="6">
    <source>
        <dbReference type="Pfam" id="PF01266"/>
    </source>
</evidence>
<dbReference type="PANTHER" id="PTHR10961">
    <property type="entry name" value="PEROXISOMAL SARCOSINE OXIDASE"/>
    <property type="match status" value="1"/>
</dbReference>